<dbReference type="InterPro" id="IPR036271">
    <property type="entry name" value="Tet_transcr_reg_TetR-rel_C_sf"/>
</dbReference>
<evidence type="ECO:0000256" key="2">
    <source>
        <dbReference type="ARBA" id="ARBA00023125"/>
    </source>
</evidence>
<accession>A0ABX7P9D4</accession>
<evidence type="ECO:0000256" key="4">
    <source>
        <dbReference type="PROSITE-ProRule" id="PRU00335"/>
    </source>
</evidence>
<proteinExistence type="predicted"/>
<evidence type="ECO:0000259" key="5">
    <source>
        <dbReference type="PROSITE" id="PS50977"/>
    </source>
</evidence>
<reference evidence="6 7" key="1">
    <citation type="submission" date="2021-02" db="EMBL/GenBank/DDBJ databases">
        <title>De Novo genome assembly of isolated myxobacteria.</title>
        <authorList>
            <person name="Stevens D.C."/>
        </authorList>
    </citation>
    <scope>NUCLEOTIDE SEQUENCE [LARGE SCALE GENOMIC DNA]</scope>
    <source>
        <strain evidence="7">SCPEA02</strain>
    </source>
</reference>
<organism evidence="6 7">
    <name type="scientific">Pyxidicoccus parkwayensis</name>
    <dbReference type="NCBI Taxonomy" id="2813578"/>
    <lineage>
        <taxon>Bacteria</taxon>
        <taxon>Pseudomonadati</taxon>
        <taxon>Myxococcota</taxon>
        <taxon>Myxococcia</taxon>
        <taxon>Myxococcales</taxon>
        <taxon>Cystobacterineae</taxon>
        <taxon>Myxococcaceae</taxon>
        <taxon>Pyxidicoccus</taxon>
    </lineage>
</organism>
<evidence type="ECO:0000256" key="1">
    <source>
        <dbReference type="ARBA" id="ARBA00023015"/>
    </source>
</evidence>
<dbReference type="InterPro" id="IPR009057">
    <property type="entry name" value="Homeodomain-like_sf"/>
</dbReference>
<keyword evidence="7" id="KW-1185">Reference proteome</keyword>
<dbReference type="EMBL" id="CP071090">
    <property type="protein sequence ID" value="QSQ27091.1"/>
    <property type="molecule type" value="Genomic_DNA"/>
</dbReference>
<keyword evidence="1" id="KW-0805">Transcription regulation</keyword>
<dbReference type="SUPFAM" id="SSF46689">
    <property type="entry name" value="Homeodomain-like"/>
    <property type="match status" value="1"/>
</dbReference>
<evidence type="ECO:0000313" key="6">
    <source>
        <dbReference type="EMBL" id="QSQ27091.1"/>
    </source>
</evidence>
<keyword evidence="2 4" id="KW-0238">DNA-binding</keyword>
<evidence type="ECO:0000256" key="3">
    <source>
        <dbReference type="ARBA" id="ARBA00023163"/>
    </source>
</evidence>
<feature type="domain" description="HTH tetR-type" evidence="5">
    <location>
        <begin position="6"/>
        <end position="66"/>
    </location>
</feature>
<dbReference type="RefSeq" id="WP_206728618.1">
    <property type="nucleotide sequence ID" value="NZ_CP071090.1"/>
</dbReference>
<dbReference type="SUPFAM" id="SSF48498">
    <property type="entry name" value="Tetracyclin repressor-like, C-terminal domain"/>
    <property type="match status" value="1"/>
</dbReference>
<dbReference type="InterPro" id="IPR001647">
    <property type="entry name" value="HTH_TetR"/>
</dbReference>
<dbReference type="PANTHER" id="PTHR47506:SF1">
    <property type="entry name" value="HTH-TYPE TRANSCRIPTIONAL REGULATOR YJDC"/>
    <property type="match status" value="1"/>
</dbReference>
<feature type="DNA-binding region" description="H-T-H motif" evidence="4">
    <location>
        <begin position="29"/>
        <end position="48"/>
    </location>
</feature>
<protein>
    <submittedName>
        <fullName evidence="6">TetR/AcrR family transcriptional regulator</fullName>
    </submittedName>
</protein>
<name>A0ABX7P9D4_9BACT</name>
<gene>
    <name evidence="6" type="ORF">JY651_20200</name>
</gene>
<sequence length="192" mass="21533">MARTKEFDREEALDRAMHVFWDKGYEATSLSDLLDAMGIARQSLYDTFGDKHALFMEALDRYETHRVGKLQSCLETAPSVTRAFRDMFEAVADESEHEKRRGCMGISAVMERAPHDAELAKGIAARQRGLEAIFFRALERAREKGELPPTKDTRALARFFVGALQGLRVAATADPKSAALRDIARITLQALE</sequence>
<dbReference type="PANTHER" id="PTHR47506">
    <property type="entry name" value="TRANSCRIPTIONAL REGULATORY PROTEIN"/>
    <property type="match status" value="1"/>
</dbReference>
<dbReference type="PROSITE" id="PS50977">
    <property type="entry name" value="HTH_TETR_2"/>
    <property type="match status" value="1"/>
</dbReference>
<dbReference type="Pfam" id="PF00440">
    <property type="entry name" value="TetR_N"/>
    <property type="match status" value="1"/>
</dbReference>
<dbReference type="Gene3D" id="1.10.10.60">
    <property type="entry name" value="Homeodomain-like"/>
    <property type="match status" value="1"/>
</dbReference>
<dbReference type="InterPro" id="IPR011075">
    <property type="entry name" value="TetR_C"/>
</dbReference>
<keyword evidence="3" id="KW-0804">Transcription</keyword>
<dbReference type="Proteomes" id="UP000662747">
    <property type="component" value="Chromosome"/>
</dbReference>
<dbReference type="Gene3D" id="1.10.357.10">
    <property type="entry name" value="Tetracycline Repressor, domain 2"/>
    <property type="match status" value="1"/>
</dbReference>
<evidence type="ECO:0000313" key="7">
    <source>
        <dbReference type="Proteomes" id="UP000662747"/>
    </source>
</evidence>
<dbReference type="Pfam" id="PF16925">
    <property type="entry name" value="TetR_C_13"/>
    <property type="match status" value="1"/>
</dbReference>